<dbReference type="EC" id="1.6.5.2" evidence="2"/>
<keyword evidence="2" id="KW-0614">Plasmid</keyword>
<proteinExistence type="predicted"/>
<dbReference type="InterPro" id="IPR052718">
    <property type="entry name" value="NmrA-type_oxidoreductase"/>
</dbReference>
<dbReference type="InterPro" id="IPR036291">
    <property type="entry name" value="NAD(P)-bd_dom_sf"/>
</dbReference>
<dbReference type="CDD" id="cd05269">
    <property type="entry name" value="TMR_SDR_a"/>
    <property type="match status" value="1"/>
</dbReference>
<organism evidence="2">
    <name type="scientific">Deinococcus sonorensis KR-87</name>
    <dbReference type="NCBI Taxonomy" id="694439"/>
    <lineage>
        <taxon>Bacteria</taxon>
        <taxon>Thermotogati</taxon>
        <taxon>Deinococcota</taxon>
        <taxon>Deinococci</taxon>
        <taxon>Deinococcales</taxon>
        <taxon>Deinococcaceae</taxon>
        <taxon>Deinococcus</taxon>
    </lineage>
</organism>
<dbReference type="PANTHER" id="PTHR47129:SF1">
    <property type="entry name" value="NMRA-LIKE DOMAIN-CONTAINING PROTEIN"/>
    <property type="match status" value="1"/>
</dbReference>
<dbReference type="KEGG" id="dsc:ABOD76_20285"/>
<feature type="domain" description="NmrA-like" evidence="1">
    <location>
        <begin position="2"/>
        <end position="242"/>
    </location>
</feature>
<reference evidence="2" key="1">
    <citation type="submission" date="2024-06" db="EMBL/GenBank/DDBJ databases">
        <title>Draft Genome Sequence of Deinococcus sonorensis Type Strain KR-87, a Biofilm Producing Representative of the Genus Deinococcus.</title>
        <authorList>
            <person name="Boren L.S."/>
            <person name="Grosso R.A."/>
            <person name="Hugenberg-Cox A.N."/>
            <person name="Hill J.T.E."/>
            <person name="Albert C.M."/>
            <person name="Tuohy J.M."/>
        </authorList>
    </citation>
    <scope>NUCLEOTIDE SEQUENCE</scope>
    <source>
        <strain evidence="2">KR-87</strain>
        <plasmid evidence="2">pDson02</plasmid>
    </source>
</reference>
<name>A0AAU7UG17_9DEIO</name>
<dbReference type="GO" id="GO:0003955">
    <property type="term" value="F:NAD(P)H dehydrogenase (quinone) activity"/>
    <property type="evidence" value="ECO:0007669"/>
    <property type="project" value="UniProtKB-EC"/>
</dbReference>
<evidence type="ECO:0000259" key="1">
    <source>
        <dbReference type="Pfam" id="PF05368"/>
    </source>
</evidence>
<keyword evidence="2" id="KW-0560">Oxidoreductase</keyword>
<dbReference type="Pfam" id="PF05368">
    <property type="entry name" value="NmrA"/>
    <property type="match status" value="1"/>
</dbReference>
<gene>
    <name evidence="2" type="ORF">ABOD76_20285</name>
</gene>
<dbReference type="AlphaFoldDB" id="A0AAU7UG17"/>
<dbReference type="PANTHER" id="PTHR47129">
    <property type="entry name" value="QUINONE OXIDOREDUCTASE 2"/>
    <property type="match status" value="1"/>
</dbReference>
<geneLocation type="plasmid" evidence="2">
    <name>pDson02</name>
</geneLocation>
<evidence type="ECO:0000313" key="2">
    <source>
        <dbReference type="EMBL" id="XBV87392.1"/>
    </source>
</evidence>
<dbReference type="EMBL" id="CP158300">
    <property type="protein sequence ID" value="XBV87392.1"/>
    <property type="molecule type" value="Genomic_DNA"/>
</dbReference>
<accession>A0AAU7UG17</accession>
<protein>
    <submittedName>
        <fullName evidence="2">SDR family oxidoreductase</fullName>
        <ecNumber evidence="2">1.6.5.2</ecNumber>
    </submittedName>
</protein>
<dbReference type="Gene3D" id="3.40.50.720">
    <property type="entry name" value="NAD(P)-binding Rossmann-like Domain"/>
    <property type="match status" value="1"/>
</dbReference>
<sequence>MILITGATGQMGTTVIQQLLTRIPAGQIAALARDPQKGAALTAQGIDVRIADYDDPPSLERAMEGIEQVLLIAGTDEHRRVQQHRNVVEAAQRAGVRQLAYTSRDLKDRTTLNNQLMVGHFETEDIIRASGLNFILFRNILYMDFLVGAVGRTVFETGIQLPAGQGRVAYALRSELGEAMANALIDGEWDNRTYHFTGSETWSFEDVAATLSDLSGKAVRYQPVEASVFEEQLMGRGVPAVLAGRMTGFLTDIGNGQEDHVTHDLERFLGRPPVTLRQGLNLLFSLQGDPVPQA</sequence>
<dbReference type="InterPro" id="IPR008030">
    <property type="entry name" value="NmrA-like"/>
</dbReference>
<dbReference type="SUPFAM" id="SSF51735">
    <property type="entry name" value="NAD(P)-binding Rossmann-fold domains"/>
    <property type="match status" value="1"/>
</dbReference>
<dbReference type="RefSeq" id="WP_350245542.1">
    <property type="nucleotide sequence ID" value="NZ_CP158300.1"/>
</dbReference>
<dbReference type="Gene3D" id="3.90.25.10">
    <property type="entry name" value="UDP-galactose 4-epimerase, domain 1"/>
    <property type="match status" value="1"/>
</dbReference>